<dbReference type="InterPro" id="IPR002562">
    <property type="entry name" value="3'-5'_exonuclease_dom"/>
</dbReference>
<dbReference type="SUPFAM" id="SSF53098">
    <property type="entry name" value="Ribonuclease H-like"/>
    <property type="match status" value="1"/>
</dbReference>
<dbReference type="SUPFAM" id="SSF47819">
    <property type="entry name" value="HRDC-like"/>
    <property type="match status" value="2"/>
</dbReference>
<dbReference type="GO" id="GO:0008033">
    <property type="term" value="P:tRNA processing"/>
    <property type="evidence" value="ECO:0007669"/>
    <property type="project" value="UniProtKB-KW"/>
</dbReference>
<dbReference type="GO" id="GO:0003676">
    <property type="term" value="F:nucleic acid binding"/>
    <property type="evidence" value="ECO:0007669"/>
    <property type="project" value="InterPro"/>
</dbReference>
<dbReference type="GO" id="GO:0004525">
    <property type="term" value="F:ribonuclease III activity"/>
    <property type="evidence" value="ECO:0007669"/>
    <property type="project" value="UniProtKB-EC"/>
</dbReference>
<dbReference type="InterPro" id="IPR002121">
    <property type="entry name" value="HRDC_dom"/>
</dbReference>
<reference evidence="7" key="1">
    <citation type="submission" date="2018-06" db="EMBL/GenBank/DDBJ databases">
        <authorList>
            <person name="Zhirakovskaya E."/>
        </authorList>
    </citation>
    <scope>NUCLEOTIDE SEQUENCE</scope>
</reference>
<keyword evidence="3" id="KW-0540">Nuclease</keyword>
<keyword evidence="2" id="KW-0819">tRNA processing</keyword>
<dbReference type="Gene3D" id="1.10.150.80">
    <property type="entry name" value="HRDC domain"/>
    <property type="match status" value="1"/>
</dbReference>
<keyword evidence="4 7" id="KW-0378">Hydrolase</keyword>
<dbReference type="InterPro" id="IPR036397">
    <property type="entry name" value="RNaseH_sf"/>
</dbReference>
<dbReference type="InterPro" id="IPR010997">
    <property type="entry name" value="HRDC-like_sf"/>
</dbReference>
<dbReference type="PANTHER" id="PTHR47649">
    <property type="entry name" value="RIBONUCLEASE D"/>
    <property type="match status" value="1"/>
</dbReference>
<feature type="domain" description="HRDC" evidence="6">
    <location>
        <begin position="218"/>
        <end position="298"/>
    </location>
</feature>
<evidence type="ECO:0000259" key="6">
    <source>
        <dbReference type="PROSITE" id="PS50967"/>
    </source>
</evidence>
<dbReference type="GO" id="GO:0008408">
    <property type="term" value="F:3'-5' exonuclease activity"/>
    <property type="evidence" value="ECO:0007669"/>
    <property type="project" value="InterPro"/>
</dbReference>
<proteinExistence type="inferred from homology"/>
<dbReference type="GO" id="GO:0033890">
    <property type="term" value="F:ribonuclease D activity"/>
    <property type="evidence" value="ECO:0007669"/>
    <property type="project" value="InterPro"/>
</dbReference>
<accession>A0A3B1ALK2</accession>
<keyword evidence="1" id="KW-0963">Cytoplasm</keyword>
<gene>
    <name evidence="7" type="ORF">MNBD_GAMMA21-2306</name>
</gene>
<organism evidence="7">
    <name type="scientific">hydrothermal vent metagenome</name>
    <dbReference type="NCBI Taxonomy" id="652676"/>
    <lineage>
        <taxon>unclassified sequences</taxon>
        <taxon>metagenomes</taxon>
        <taxon>ecological metagenomes</taxon>
    </lineage>
</organism>
<dbReference type="PANTHER" id="PTHR47649:SF1">
    <property type="entry name" value="RIBONUCLEASE D"/>
    <property type="match status" value="1"/>
</dbReference>
<dbReference type="Gene3D" id="3.30.420.10">
    <property type="entry name" value="Ribonuclease H-like superfamily/Ribonuclease H"/>
    <property type="match status" value="1"/>
</dbReference>
<sequence>MSDSKPDHPPCPLIENEQELTEFCQKIANAEYIAIDTEFVRDKTYFSKLCLIQIASPTEIACIDPLKVNDLSALKSLFANSAQTKIFHAARQDLEILYFELALMPEPMFDSQIAATLLGLGEQIGYGNLVKHYLDISLAKQHARTDWEQRPLSAEQLEYAANDVRYLIQMYPLILEDLQKYGRQDWLENDFAQLLDPGLYQVNKDQLWQKVSGNQKLRRKQLAVLQQLCIWREEVAIKKDKPRKWILSDNIALSIAMTMPTSRPKVANIRGINKATVDKDATVIVECVNKALATPEEQWPVPNKKRKLDKNQEATVDALLAISKLKANEHNISVGAIVNRNELEKLILNETELDILSGWRLNLVGETLLQFLTNKLNLNYINNKLELIKNEQ</sequence>
<dbReference type="NCBIfam" id="TIGR01388">
    <property type="entry name" value="rnd"/>
    <property type="match status" value="1"/>
</dbReference>
<evidence type="ECO:0000256" key="3">
    <source>
        <dbReference type="ARBA" id="ARBA00022722"/>
    </source>
</evidence>
<keyword evidence="5" id="KW-0269">Exonuclease</keyword>
<dbReference type="CDD" id="cd06142">
    <property type="entry name" value="RNaseD_exo"/>
    <property type="match status" value="1"/>
</dbReference>
<dbReference type="EC" id="3.1.26.3" evidence="7"/>
<dbReference type="InterPro" id="IPR044876">
    <property type="entry name" value="HRDC_dom_sf"/>
</dbReference>
<evidence type="ECO:0000256" key="1">
    <source>
        <dbReference type="ARBA" id="ARBA00022490"/>
    </source>
</evidence>
<protein>
    <submittedName>
        <fullName evidence="7">Ribonuclease D</fullName>
        <ecNumber evidence="7">3.1.26.3</ecNumber>
    </submittedName>
</protein>
<dbReference type="InterPro" id="IPR012337">
    <property type="entry name" value="RNaseH-like_sf"/>
</dbReference>
<dbReference type="Pfam" id="PF00570">
    <property type="entry name" value="HRDC"/>
    <property type="match status" value="1"/>
</dbReference>
<dbReference type="InterPro" id="IPR051086">
    <property type="entry name" value="RNase_D-like"/>
</dbReference>
<dbReference type="GO" id="GO:0000166">
    <property type="term" value="F:nucleotide binding"/>
    <property type="evidence" value="ECO:0007669"/>
    <property type="project" value="InterPro"/>
</dbReference>
<evidence type="ECO:0000256" key="5">
    <source>
        <dbReference type="ARBA" id="ARBA00022839"/>
    </source>
</evidence>
<evidence type="ECO:0000256" key="2">
    <source>
        <dbReference type="ARBA" id="ARBA00022694"/>
    </source>
</evidence>
<dbReference type="SMART" id="SM00341">
    <property type="entry name" value="HRDC"/>
    <property type="match status" value="1"/>
</dbReference>
<dbReference type="EMBL" id="UOFR01000079">
    <property type="protein sequence ID" value="VAX00863.1"/>
    <property type="molecule type" value="Genomic_DNA"/>
</dbReference>
<dbReference type="PROSITE" id="PS50967">
    <property type="entry name" value="HRDC"/>
    <property type="match status" value="1"/>
</dbReference>
<dbReference type="HAMAP" id="MF_01899">
    <property type="entry name" value="RNase_D"/>
    <property type="match status" value="1"/>
</dbReference>
<dbReference type="AlphaFoldDB" id="A0A3B1ALK2"/>
<evidence type="ECO:0000313" key="7">
    <source>
        <dbReference type="EMBL" id="VAX00863.1"/>
    </source>
</evidence>
<evidence type="ECO:0000256" key="4">
    <source>
        <dbReference type="ARBA" id="ARBA00022801"/>
    </source>
</evidence>
<dbReference type="SMART" id="SM00474">
    <property type="entry name" value="35EXOc"/>
    <property type="match status" value="1"/>
</dbReference>
<dbReference type="Pfam" id="PF01612">
    <property type="entry name" value="DNA_pol_A_exo1"/>
    <property type="match status" value="1"/>
</dbReference>
<name>A0A3B1ALK2_9ZZZZ</name>
<dbReference type="InterPro" id="IPR006292">
    <property type="entry name" value="RNase_D"/>
</dbReference>